<accession>A0ABS0CK54</accession>
<keyword evidence="2" id="KW-1185">Reference proteome</keyword>
<proteinExistence type="predicted"/>
<dbReference type="EMBL" id="JADLQX010000003">
    <property type="protein sequence ID" value="MBF6296997.1"/>
    <property type="molecule type" value="Genomic_DNA"/>
</dbReference>
<reference evidence="1 2" key="1">
    <citation type="submission" date="2020-10" db="EMBL/GenBank/DDBJ databases">
        <title>Identification of Nocardia species via Next-generation sequencing and recognition of intraspecies genetic diversity.</title>
        <authorList>
            <person name="Li P."/>
            <person name="Li P."/>
            <person name="Lu B."/>
        </authorList>
    </citation>
    <scope>NUCLEOTIDE SEQUENCE [LARGE SCALE GENOMIC DNA]</scope>
    <source>
        <strain evidence="1 2">BJ06-0157</strain>
    </source>
</reference>
<evidence type="ECO:0000313" key="1">
    <source>
        <dbReference type="EMBL" id="MBF6296997.1"/>
    </source>
</evidence>
<evidence type="ECO:0000313" key="2">
    <source>
        <dbReference type="Proteomes" id="UP000702209"/>
    </source>
</evidence>
<name>A0ABS0CK54_9NOCA</name>
<organism evidence="1 2">
    <name type="scientific">Nocardia amamiensis</name>
    <dbReference type="NCBI Taxonomy" id="404578"/>
    <lineage>
        <taxon>Bacteria</taxon>
        <taxon>Bacillati</taxon>
        <taxon>Actinomycetota</taxon>
        <taxon>Actinomycetes</taxon>
        <taxon>Mycobacteriales</taxon>
        <taxon>Nocardiaceae</taxon>
        <taxon>Nocardia</taxon>
    </lineage>
</organism>
<sequence length="60" mass="6726">MYERLWGGLRVHAVYGDAARSLITSALEGRRGSHLIQKYEHLDCSLVVFPVVGGAQTRRK</sequence>
<dbReference type="Proteomes" id="UP000702209">
    <property type="component" value="Unassembled WGS sequence"/>
</dbReference>
<gene>
    <name evidence="1" type="ORF">IU459_05495</name>
</gene>
<protein>
    <submittedName>
        <fullName evidence="1">Uncharacterized protein</fullName>
    </submittedName>
</protein>
<dbReference type="RefSeq" id="WP_195128357.1">
    <property type="nucleotide sequence ID" value="NZ_JADLQX010000003.1"/>
</dbReference>
<comment type="caution">
    <text evidence="1">The sequence shown here is derived from an EMBL/GenBank/DDBJ whole genome shotgun (WGS) entry which is preliminary data.</text>
</comment>